<reference evidence="1 2" key="1">
    <citation type="journal article" date="2021" name="ISME J.">
        <title>Genomic evolution of the class Acidithiobacillia: deep-branching Proteobacteria living in extreme acidic conditions.</title>
        <authorList>
            <person name="Moya-Beltran A."/>
            <person name="Beard S."/>
            <person name="Rojas-Villalobos C."/>
            <person name="Issotta F."/>
            <person name="Gallardo Y."/>
            <person name="Ulloa R."/>
            <person name="Giaveno A."/>
            <person name="Degli Esposti M."/>
            <person name="Johnson D.B."/>
            <person name="Quatrini R."/>
        </authorList>
    </citation>
    <scope>NUCLEOTIDE SEQUENCE [LARGE SCALE GENOMIC DNA]</scope>
    <source>
        <strain evidence="1 2">CF3</strain>
    </source>
</reference>
<keyword evidence="2" id="KW-1185">Reference proteome</keyword>
<name>A0ACD5IHG3_9PROT</name>
<accession>A0ACD5IHG3</accession>
<organism evidence="1 2">
    <name type="scientific">Acidithiobacillus ferruginosus</name>
    <dbReference type="NCBI Taxonomy" id="3063951"/>
    <lineage>
        <taxon>Bacteria</taxon>
        <taxon>Pseudomonadati</taxon>
        <taxon>Pseudomonadota</taxon>
        <taxon>Acidithiobacillia</taxon>
        <taxon>Acidithiobacillales</taxon>
        <taxon>Acidithiobacillaceae</taxon>
        <taxon>Acidithiobacillus</taxon>
    </lineage>
</organism>
<evidence type="ECO:0000313" key="1">
    <source>
        <dbReference type="EMBL" id="XRP73021.1"/>
    </source>
</evidence>
<dbReference type="Proteomes" id="UP001196097">
    <property type="component" value="Chromosome"/>
</dbReference>
<protein>
    <submittedName>
        <fullName evidence="1">DUF3568 family protein</fullName>
    </submittedName>
</protein>
<proteinExistence type="predicted"/>
<gene>
    <name evidence="1" type="ORF">HF292_014730</name>
</gene>
<evidence type="ECO:0000313" key="2">
    <source>
        <dbReference type="Proteomes" id="UP001196097"/>
    </source>
</evidence>
<dbReference type="EMBL" id="CP130946">
    <property type="protein sequence ID" value="XRP73021.1"/>
    <property type="molecule type" value="Genomic_DNA"/>
</dbReference>
<sequence>MSQISSRRAYAYLALGCAVLVAPLSGCVALLGAGAGAGGATYVAGGGLSDYQAYYPVSLGQATAASRAVLGEMHISYTGNLHKKENEEAIYGKTTDGTKVSVNLQSPSAKVTKVEMGVGLMGNKVLSQQFFRLLSQRLGVHATVTPPVFHN</sequence>